<evidence type="ECO:0000313" key="1">
    <source>
        <dbReference type="EMBL" id="SHE35766.1"/>
    </source>
</evidence>
<gene>
    <name evidence="1" type="ORF">SAMN05443638_101179</name>
</gene>
<dbReference type="OrthoDB" id="3171075at2"/>
<proteinExistence type="predicted"/>
<dbReference type="AlphaFoldDB" id="A0A1M4SU85"/>
<reference evidence="1 2" key="1">
    <citation type="submission" date="2016-11" db="EMBL/GenBank/DDBJ databases">
        <authorList>
            <person name="Jaros S."/>
            <person name="Januszkiewicz K."/>
            <person name="Wedrychowicz H."/>
        </authorList>
    </citation>
    <scope>NUCLEOTIDE SEQUENCE [LARGE SCALE GENOMIC DNA]</scope>
    <source>
        <strain evidence="1 2">DSM 2631</strain>
    </source>
</reference>
<sequence length="346" mass="40204">MEYVNDINILEGVIHILDNNSDEPILNEYKMDLNEDVYKFLYKHVERVLKDEELKYAVFNPERHIVKEVSQEFLNGINNDIVEVSKELARQMFAVMNGNGNIPSCDLIILSLSTDQGPMLGILKMDYVKNFTHKVDFVQDKIGIGIVPQSAGLPASSQRIQKCAFIKPIREDNGIDLMVIDKQKKSKDEDEYGANYFINNFLGCTIINNERDMTKTFLKAAETWTRNNISEDADKAEQIRSKIKSKLKEDETININELSEELFKEEPHIVENFKEFTSSQGLEEEFMVDKQWVEKKLKRVRLKIDKDIDLYITEDAYDDPLRFEIQRNGDGSINMVIKHIMNYIEK</sequence>
<dbReference type="InterPro" id="IPR007358">
    <property type="entry name" value="Nucleoid_associated_NdpA"/>
</dbReference>
<dbReference type="GO" id="GO:0009295">
    <property type="term" value="C:nucleoid"/>
    <property type="evidence" value="ECO:0007669"/>
    <property type="project" value="InterPro"/>
</dbReference>
<accession>A0A1M4SU85</accession>
<dbReference type="STRING" id="1533.SAMN05443638_101179"/>
<dbReference type="EMBL" id="FQVM01000001">
    <property type="protein sequence ID" value="SHE35766.1"/>
    <property type="molecule type" value="Genomic_DNA"/>
</dbReference>
<keyword evidence="2" id="KW-1185">Reference proteome</keyword>
<dbReference type="Pfam" id="PF04245">
    <property type="entry name" value="NA37"/>
    <property type="match status" value="1"/>
</dbReference>
<dbReference type="RefSeq" id="WP_072892336.1">
    <property type="nucleotide sequence ID" value="NZ_FQVM01000001.1"/>
</dbReference>
<name>A0A1M4SU85_9CLOT</name>
<dbReference type="Proteomes" id="UP000184035">
    <property type="component" value="Unassembled WGS sequence"/>
</dbReference>
<organism evidence="1 2">
    <name type="scientific">Clostridium fallax</name>
    <dbReference type="NCBI Taxonomy" id="1533"/>
    <lineage>
        <taxon>Bacteria</taxon>
        <taxon>Bacillati</taxon>
        <taxon>Bacillota</taxon>
        <taxon>Clostridia</taxon>
        <taxon>Eubacteriales</taxon>
        <taxon>Clostridiaceae</taxon>
        <taxon>Clostridium</taxon>
    </lineage>
</organism>
<protein>
    <recommendedName>
        <fullName evidence="3">Nucleoid-associated protein YejK</fullName>
    </recommendedName>
</protein>
<evidence type="ECO:0008006" key="3">
    <source>
        <dbReference type="Google" id="ProtNLM"/>
    </source>
</evidence>
<evidence type="ECO:0000313" key="2">
    <source>
        <dbReference type="Proteomes" id="UP000184035"/>
    </source>
</evidence>